<comment type="catalytic activity">
    <reaction evidence="6">
        <text>a secondary alcohol + NAD(+) = a ketone + NADH + H(+)</text>
        <dbReference type="Rhea" id="RHEA:10740"/>
        <dbReference type="ChEBI" id="CHEBI:15378"/>
        <dbReference type="ChEBI" id="CHEBI:17087"/>
        <dbReference type="ChEBI" id="CHEBI:35681"/>
        <dbReference type="ChEBI" id="CHEBI:57540"/>
        <dbReference type="ChEBI" id="CHEBI:57945"/>
        <dbReference type="EC" id="1.1.1.1"/>
    </reaction>
</comment>
<feature type="domain" description="Alcohol dehydrogenase-like N-terminal" evidence="8">
    <location>
        <begin position="28"/>
        <end position="53"/>
    </location>
</feature>
<dbReference type="InterPro" id="IPR011032">
    <property type="entry name" value="GroES-like_sf"/>
</dbReference>
<evidence type="ECO:0000313" key="10">
    <source>
        <dbReference type="Proteomes" id="UP000019491"/>
    </source>
</evidence>
<keyword evidence="10" id="KW-1185">Reference proteome</keyword>
<protein>
    <recommendedName>
        <fullName evidence="2">alcohol dehydrogenase</fullName>
        <ecNumber evidence="2">1.1.1.1</ecNumber>
    </recommendedName>
</protein>
<dbReference type="Gene3D" id="3.90.180.10">
    <property type="entry name" value="Medium-chain alcohol dehydrogenases, catalytic domain"/>
    <property type="match status" value="1"/>
</dbReference>
<proteinExistence type="predicted"/>
<sequence length="59" mass="6393">MAETMRAQRFHADTKTIAVEDVPIPEPGPGEVLVKVEFCGICHSDLSLIDGTFPALLPE</sequence>
<evidence type="ECO:0000256" key="3">
    <source>
        <dbReference type="ARBA" id="ARBA00022723"/>
    </source>
</evidence>
<dbReference type="PANTHER" id="PTHR42940:SF8">
    <property type="entry name" value="VACUOLAR PROTEIN SORTING-ASSOCIATED PROTEIN 11"/>
    <property type="match status" value="1"/>
</dbReference>
<keyword evidence="4" id="KW-0862">Zinc</keyword>
<evidence type="ECO:0000256" key="1">
    <source>
        <dbReference type="ARBA" id="ARBA00001947"/>
    </source>
</evidence>
<evidence type="ECO:0000256" key="6">
    <source>
        <dbReference type="ARBA" id="ARBA00049164"/>
    </source>
</evidence>
<evidence type="ECO:0000256" key="2">
    <source>
        <dbReference type="ARBA" id="ARBA00013190"/>
    </source>
</evidence>
<evidence type="ECO:0000313" key="9">
    <source>
        <dbReference type="EMBL" id="GAF46691.1"/>
    </source>
</evidence>
<dbReference type="AlphaFoldDB" id="X0Q7D9"/>
<accession>X0Q7D9</accession>
<dbReference type="InterPro" id="IPR013154">
    <property type="entry name" value="ADH-like_N"/>
</dbReference>
<evidence type="ECO:0000256" key="5">
    <source>
        <dbReference type="ARBA" id="ARBA00023002"/>
    </source>
</evidence>
<evidence type="ECO:0000256" key="7">
    <source>
        <dbReference type="ARBA" id="ARBA00049243"/>
    </source>
</evidence>
<evidence type="ECO:0000259" key="8">
    <source>
        <dbReference type="Pfam" id="PF08240"/>
    </source>
</evidence>
<comment type="cofactor">
    <cofactor evidence="1">
        <name>Zn(2+)</name>
        <dbReference type="ChEBI" id="CHEBI:29105"/>
    </cofactor>
</comment>
<name>X0Q7D9_RHOWR</name>
<dbReference type="SUPFAM" id="SSF50129">
    <property type="entry name" value="GroES-like"/>
    <property type="match status" value="1"/>
</dbReference>
<dbReference type="Pfam" id="PF08240">
    <property type="entry name" value="ADH_N"/>
    <property type="match status" value="1"/>
</dbReference>
<gene>
    <name evidence="9" type="ORF">RW1_032_01260</name>
</gene>
<reference evidence="9 10" key="1">
    <citation type="submission" date="2014-02" db="EMBL/GenBank/DDBJ databases">
        <title>Whole genome shotgun sequence of Rhodococcus wratislaviensis NBRC 100605.</title>
        <authorList>
            <person name="Hosoyama A."/>
            <person name="Tsuchikane K."/>
            <person name="Yoshida I."/>
            <person name="Ohji S."/>
            <person name="Ichikawa N."/>
            <person name="Yamazoe A."/>
            <person name="Fujita N."/>
        </authorList>
    </citation>
    <scope>NUCLEOTIDE SEQUENCE [LARGE SCALE GENOMIC DNA]</scope>
    <source>
        <strain evidence="9 10">NBRC 100605</strain>
    </source>
</reference>
<dbReference type="GO" id="GO:0004022">
    <property type="term" value="F:alcohol dehydrogenase (NAD+) activity"/>
    <property type="evidence" value="ECO:0007669"/>
    <property type="project" value="UniProtKB-EC"/>
</dbReference>
<dbReference type="GO" id="GO:0046872">
    <property type="term" value="F:metal ion binding"/>
    <property type="evidence" value="ECO:0007669"/>
    <property type="project" value="UniProtKB-KW"/>
</dbReference>
<dbReference type="EMBL" id="BAWF01000032">
    <property type="protein sequence ID" value="GAF46691.1"/>
    <property type="molecule type" value="Genomic_DNA"/>
</dbReference>
<organism evidence="9 10">
    <name type="scientific">Rhodococcus wratislaviensis NBRC 100605</name>
    <dbReference type="NCBI Taxonomy" id="1219028"/>
    <lineage>
        <taxon>Bacteria</taxon>
        <taxon>Bacillati</taxon>
        <taxon>Actinomycetota</taxon>
        <taxon>Actinomycetes</taxon>
        <taxon>Mycobacteriales</taxon>
        <taxon>Nocardiaceae</taxon>
        <taxon>Rhodococcus</taxon>
    </lineage>
</organism>
<dbReference type="PANTHER" id="PTHR42940">
    <property type="entry name" value="ALCOHOL DEHYDROGENASE 1-RELATED"/>
    <property type="match status" value="1"/>
</dbReference>
<dbReference type="EC" id="1.1.1.1" evidence="2"/>
<comment type="caution">
    <text evidence="9">The sequence shown here is derived from an EMBL/GenBank/DDBJ whole genome shotgun (WGS) entry which is preliminary data.</text>
</comment>
<keyword evidence="3" id="KW-0479">Metal-binding</keyword>
<keyword evidence="5" id="KW-0560">Oxidoreductase</keyword>
<evidence type="ECO:0000256" key="4">
    <source>
        <dbReference type="ARBA" id="ARBA00022833"/>
    </source>
</evidence>
<comment type="catalytic activity">
    <reaction evidence="7">
        <text>a primary alcohol + NAD(+) = an aldehyde + NADH + H(+)</text>
        <dbReference type="Rhea" id="RHEA:10736"/>
        <dbReference type="ChEBI" id="CHEBI:15378"/>
        <dbReference type="ChEBI" id="CHEBI:15734"/>
        <dbReference type="ChEBI" id="CHEBI:17478"/>
        <dbReference type="ChEBI" id="CHEBI:57540"/>
        <dbReference type="ChEBI" id="CHEBI:57945"/>
        <dbReference type="EC" id="1.1.1.1"/>
    </reaction>
</comment>
<dbReference type="Proteomes" id="UP000019491">
    <property type="component" value="Unassembled WGS sequence"/>
</dbReference>